<sequence length="79" mass="9399">MSSKNDHEHRTPYVQRINLSNMRTRSKPQKLCSDCKVTIENKIEEIVNNFHENPIKQNKQLAKIFSIIYHKHTSTNFMN</sequence>
<dbReference type="EMBL" id="LLXH01000403">
    <property type="protein sequence ID" value="PKC67267.1"/>
    <property type="molecule type" value="Genomic_DNA"/>
</dbReference>
<dbReference type="VEuPathDB" id="FungiDB:RhiirA1_458662"/>
<gene>
    <name evidence="1" type="ORF">RhiirA1_458662</name>
</gene>
<name>A0A2N0RVD1_9GLOM</name>
<organism evidence="1 2">
    <name type="scientific">Rhizophagus irregularis</name>
    <dbReference type="NCBI Taxonomy" id="588596"/>
    <lineage>
        <taxon>Eukaryota</taxon>
        <taxon>Fungi</taxon>
        <taxon>Fungi incertae sedis</taxon>
        <taxon>Mucoromycota</taxon>
        <taxon>Glomeromycotina</taxon>
        <taxon>Glomeromycetes</taxon>
        <taxon>Glomerales</taxon>
        <taxon>Glomeraceae</taxon>
        <taxon>Rhizophagus</taxon>
    </lineage>
</organism>
<reference evidence="1 2" key="1">
    <citation type="submission" date="2017-10" db="EMBL/GenBank/DDBJ databases">
        <title>Extensive intraspecific genome diversity in a model arbuscular mycorrhizal fungus.</title>
        <authorList>
            <person name="Chen E.C.H."/>
            <person name="Morin E."/>
            <person name="Baudet D."/>
            <person name="Noel J."/>
            <person name="Ndikumana S."/>
            <person name="Charron P."/>
            <person name="St-Onge C."/>
            <person name="Giorgi J."/>
            <person name="Grigoriev I.V."/>
            <person name="Roux C."/>
            <person name="Martin F.M."/>
            <person name="Corradi N."/>
        </authorList>
    </citation>
    <scope>NUCLEOTIDE SEQUENCE [LARGE SCALE GENOMIC DNA]</scope>
    <source>
        <strain evidence="1 2">A1</strain>
    </source>
</reference>
<comment type="caution">
    <text evidence="1">The sequence shown here is derived from an EMBL/GenBank/DDBJ whole genome shotgun (WGS) entry which is preliminary data.</text>
</comment>
<evidence type="ECO:0000313" key="2">
    <source>
        <dbReference type="Proteomes" id="UP000232688"/>
    </source>
</evidence>
<dbReference type="Proteomes" id="UP000232688">
    <property type="component" value="Unassembled WGS sequence"/>
</dbReference>
<accession>A0A2N0RVD1</accession>
<dbReference type="AlphaFoldDB" id="A0A2N0RVD1"/>
<protein>
    <submittedName>
        <fullName evidence="1">Uncharacterized protein</fullName>
    </submittedName>
</protein>
<evidence type="ECO:0000313" key="1">
    <source>
        <dbReference type="EMBL" id="PKC67267.1"/>
    </source>
</evidence>
<proteinExistence type="predicted"/>
<reference evidence="1 2" key="2">
    <citation type="submission" date="2017-10" db="EMBL/GenBank/DDBJ databases">
        <title>Genome analyses suggest a sexual origin of heterokaryosis in a supposedly ancient asexual fungus.</title>
        <authorList>
            <person name="Corradi N."/>
            <person name="Sedzielewska K."/>
            <person name="Noel J."/>
            <person name="Charron P."/>
            <person name="Farinelli L."/>
            <person name="Marton T."/>
            <person name="Kruger M."/>
            <person name="Pelin A."/>
            <person name="Brachmann A."/>
            <person name="Corradi N."/>
        </authorList>
    </citation>
    <scope>NUCLEOTIDE SEQUENCE [LARGE SCALE GENOMIC DNA]</scope>
    <source>
        <strain evidence="1 2">A1</strain>
    </source>
</reference>
<dbReference type="VEuPathDB" id="FungiDB:FUN_022587"/>